<reference evidence="2 3" key="1">
    <citation type="submission" date="2020-08" db="EMBL/GenBank/DDBJ databases">
        <title>Genomic Encyclopedia of Type Strains, Phase IV (KMG-IV): sequencing the most valuable type-strain genomes for metagenomic binning, comparative biology and taxonomic classification.</title>
        <authorList>
            <person name="Goeker M."/>
        </authorList>
    </citation>
    <scope>NUCLEOTIDE SEQUENCE [LARGE SCALE GENOMIC DNA]</scope>
    <source>
        <strain evidence="2 3">DSM 25024</strain>
    </source>
</reference>
<dbReference type="Pfam" id="PF01575">
    <property type="entry name" value="MaoC_dehydratas"/>
    <property type="match status" value="1"/>
</dbReference>
<evidence type="ECO:0000313" key="2">
    <source>
        <dbReference type="EMBL" id="MBB3936914.1"/>
    </source>
</evidence>
<keyword evidence="3" id="KW-1185">Reference proteome</keyword>
<dbReference type="InterPro" id="IPR029069">
    <property type="entry name" value="HotDog_dom_sf"/>
</dbReference>
<gene>
    <name evidence="2" type="ORF">GGR05_003079</name>
</gene>
<dbReference type="SUPFAM" id="SSF54637">
    <property type="entry name" value="Thioesterase/thiol ester dehydrase-isomerase"/>
    <property type="match status" value="1"/>
</dbReference>
<name>A0A7W6FV48_9HYPH</name>
<comment type="caution">
    <text evidence="2">The sequence shown here is derived from an EMBL/GenBank/DDBJ whole genome shotgun (WGS) entry which is preliminary data.</text>
</comment>
<dbReference type="CDD" id="cd03451">
    <property type="entry name" value="FkbR2"/>
    <property type="match status" value="1"/>
</dbReference>
<dbReference type="AlphaFoldDB" id="A0A7W6FV48"/>
<dbReference type="PANTHER" id="PTHR43664:SF1">
    <property type="entry name" value="BETA-METHYLMALYL-COA DEHYDRATASE"/>
    <property type="match status" value="1"/>
</dbReference>
<protein>
    <submittedName>
        <fullName evidence="2">Acyl dehydratase</fullName>
    </submittedName>
</protein>
<organism evidence="2 3">
    <name type="scientific">Aureimonas phyllosphaerae</name>
    <dbReference type="NCBI Taxonomy" id="1166078"/>
    <lineage>
        <taxon>Bacteria</taxon>
        <taxon>Pseudomonadati</taxon>
        <taxon>Pseudomonadota</taxon>
        <taxon>Alphaproteobacteria</taxon>
        <taxon>Hyphomicrobiales</taxon>
        <taxon>Aurantimonadaceae</taxon>
        <taxon>Aureimonas</taxon>
    </lineage>
</organism>
<dbReference type="RefSeq" id="WP_090962680.1">
    <property type="nucleotide sequence ID" value="NZ_FOOA01000006.1"/>
</dbReference>
<dbReference type="InterPro" id="IPR002539">
    <property type="entry name" value="MaoC-like_dom"/>
</dbReference>
<dbReference type="PANTHER" id="PTHR43664">
    <property type="entry name" value="MONOAMINE OXIDASE-RELATED"/>
    <property type="match status" value="1"/>
</dbReference>
<evidence type="ECO:0000259" key="1">
    <source>
        <dbReference type="Pfam" id="PF01575"/>
    </source>
</evidence>
<feature type="domain" description="MaoC-like" evidence="1">
    <location>
        <begin position="11"/>
        <end position="119"/>
    </location>
</feature>
<accession>A0A7W6FV48</accession>
<dbReference type="Gene3D" id="3.10.129.10">
    <property type="entry name" value="Hotdog Thioesterase"/>
    <property type="match status" value="1"/>
</dbReference>
<dbReference type="EMBL" id="JACIDO010000006">
    <property type="protein sequence ID" value="MBB3936914.1"/>
    <property type="molecule type" value="Genomic_DNA"/>
</dbReference>
<sequence length="151" mass="16717">MAGRPFDDWTVGDRIAHEIRRTVTETDNLLFTVMTHNPQPLHLDAEAARASEFGQILVNGTYTFALMVGLSVGDTTLGTLVANLGYDKLAMPRPVFIGDTLRAETEVHALKESRSRPEAGIVTFAHRMLNQRNEIVCECLRTALVKRKAAP</sequence>
<proteinExistence type="predicted"/>
<dbReference type="Proteomes" id="UP000531216">
    <property type="component" value="Unassembled WGS sequence"/>
</dbReference>
<dbReference type="InterPro" id="IPR052342">
    <property type="entry name" value="MCH/BMMD"/>
</dbReference>
<dbReference type="OrthoDB" id="9796589at2"/>
<evidence type="ECO:0000313" key="3">
    <source>
        <dbReference type="Proteomes" id="UP000531216"/>
    </source>
</evidence>